<evidence type="ECO:0000256" key="1">
    <source>
        <dbReference type="ARBA" id="ARBA00004496"/>
    </source>
</evidence>
<dbReference type="GO" id="GO:0015074">
    <property type="term" value="P:DNA integration"/>
    <property type="evidence" value="ECO:0007669"/>
    <property type="project" value="UniProtKB-KW"/>
</dbReference>
<dbReference type="Proteomes" id="UP000199520">
    <property type="component" value="Unassembled WGS sequence"/>
</dbReference>
<dbReference type="GO" id="GO:0003677">
    <property type="term" value="F:DNA binding"/>
    <property type="evidence" value="ECO:0007669"/>
    <property type="project" value="InterPro"/>
</dbReference>
<dbReference type="AlphaFoldDB" id="A0A1I4JUT9"/>
<dbReference type="InterPro" id="IPR013762">
    <property type="entry name" value="Integrase-like_cat_sf"/>
</dbReference>
<evidence type="ECO:0000256" key="2">
    <source>
        <dbReference type="ARBA" id="ARBA00022908"/>
    </source>
</evidence>
<accession>A0A1I4JUT9</accession>
<evidence type="ECO:0000259" key="4">
    <source>
        <dbReference type="PROSITE" id="PS51898"/>
    </source>
</evidence>
<evidence type="ECO:0000313" key="5">
    <source>
        <dbReference type="EMBL" id="SFL70329.1"/>
    </source>
</evidence>
<dbReference type="GO" id="GO:0006310">
    <property type="term" value="P:DNA recombination"/>
    <property type="evidence" value="ECO:0007669"/>
    <property type="project" value="UniProtKB-KW"/>
</dbReference>
<reference evidence="6" key="1">
    <citation type="submission" date="2016-10" db="EMBL/GenBank/DDBJ databases">
        <authorList>
            <person name="Varghese N."/>
            <person name="Submissions S."/>
        </authorList>
    </citation>
    <scope>NUCLEOTIDE SEQUENCE [LARGE SCALE GENOMIC DNA]</scope>
    <source>
        <strain evidence="6">DSM 13327</strain>
    </source>
</reference>
<dbReference type="STRING" id="1123291.SAMN04490355_101440"/>
<evidence type="ECO:0000256" key="3">
    <source>
        <dbReference type="ARBA" id="ARBA00023172"/>
    </source>
</evidence>
<dbReference type="SUPFAM" id="SSF56349">
    <property type="entry name" value="DNA breaking-rejoining enzymes"/>
    <property type="match status" value="1"/>
</dbReference>
<dbReference type="PANTHER" id="PTHR30349:SF77">
    <property type="entry name" value="TYROSINE RECOMBINASE XERC"/>
    <property type="match status" value="1"/>
</dbReference>
<dbReference type="Pfam" id="PF00589">
    <property type="entry name" value="Phage_integrase"/>
    <property type="match status" value="1"/>
</dbReference>
<protein>
    <submittedName>
        <fullName evidence="5">Integrase/recombinase XerD</fullName>
    </submittedName>
</protein>
<keyword evidence="2" id="KW-0229">DNA integration</keyword>
<feature type="domain" description="Tyr recombinase" evidence="4">
    <location>
        <begin position="183"/>
        <end position="428"/>
    </location>
</feature>
<sequence>MGVIKERQMKLGTIYERYDSKGNIIQTAGALGFVKESTEKGFTYFMIMDLNGQLIEDANTYLNTTIQNSNYKKIEKAFTALKLFFAFLSLYSLNDYKNDFTNENLTQLRTFLEGGKIEGKLWNIDLSARSNSTVNSYIGVYRDFYKKMYRINDNPLFDKYSIEWGQGKKEKYSSNESSPIPTQVPMYIKPDEYSKIIEDIKEYHSLRDKIIVDLMYQYGLRIGEVLGLTLEDIDESELGNPRIIIRNRVSDRPDQSAKGVLKVKSAHKYKTSEYRTYGVGFQIVYISQYMKEEIEEYIDESRDEFLLNRSDKKRNNLDKLAFADYIGTKSLENNENQYLFLSDKRYSPLTQVGWNFVLRDIFTKAGIPLDKVVREHNLNHRFRHGFAMVRVRSGVGVEELAEELRHRSTESCKAYYRPDEKDKVELLNKNQDNQKEKYQF</sequence>
<dbReference type="Gene3D" id="1.10.443.10">
    <property type="entry name" value="Intergrase catalytic core"/>
    <property type="match status" value="1"/>
</dbReference>
<dbReference type="RefSeq" id="WP_090935783.1">
    <property type="nucleotide sequence ID" value="NZ_FOTS01000014.1"/>
</dbReference>
<dbReference type="OrthoDB" id="9803188at2"/>
<dbReference type="CDD" id="cd00397">
    <property type="entry name" value="DNA_BRE_C"/>
    <property type="match status" value="1"/>
</dbReference>
<name>A0A1I4JUT9_9FIRM</name>
<organism evidence="5 6">
    <name type="scientific">Pelosinus propionicus DSM 13327</name>
    <dbReference type="NCBI Taxonomy" id="1123291"/>
    <lineage>
        <taxon>Bacteria</taxon>
        <taxon>Bacillati</taxon>
        <taxon>Bacillota</taxon>
        <taxon>Negativicutes</taxon>
        <taxon>Selenomonadales</taxon>
        <taxon>Sporomusaceae</taxon>
        <taxon>Pelosinus</taxon>
    </lineage>
</organism>
<dbReference type="InterPro" id="IPR011010">
    <property type="entry name" value="DNA_brk_join_enz"/>
</dbReference>
<dbReference type="InterPro" id="IPR002104">
    <property type="entry name" value="Integrase_catalytic"/>
</dbReference>
<gene>
    <name evidence="5" type="ORF">SAMN04490355_101440</name>
</gene>
<dbReference type="InterPro" id="IPR050090">
    <property type="entry name" value="Tyrosine_recombinase_XerCD"/>
</dbReference>
<proteinExistence type="predicted"/>
<evidence type="ECO:0000313" key="6">
    <source>
        <dbReference type="Proteomes" id="UP000199520"/>
    </source>
</evidence>
<dbReference type="PANTHER" id="PTHR30349">
    <property type="entry name" value="PHAGE INTEGRASE-RELATED"/>
    <property type="match status" value="1"/>
</dbReference>
<dbReference type="EMBL" id="FOTS01000014">
    <property type="protein sequence ID" value="SFL70329.1"/>
    <property type="molecule type" value="Genomic_DNA"/>
</dbReference>
<dbReference type="GO" id="GO:0005737">
    <property type="term" value="C:cytoplasm"/>
    <property type="evidence" value="ECO:0007669"/>
    <property type="project" value="UniProtKB-SubCell"/>
</dbReference>
<dbReference type="PROSITE" id="PS51898">
    <property type="entry name" value="TYR_RECOMBINASE"/>
    <property type="match status" value="1"/>
</dbReference>
<comment type="subcellular location">
    <subcellularLocation>
        <location evidence="1">Cytoplasm</location>
    </subcellularLocation>
</comment>
<keyword evidence="6" id="KW-1185">Reference proteome</keyword>
<keyword evidence="3" id="KW-0233">DNA recombination</keyword>